<evidence type="ECO:0000259" key="2">
    <source>
        <dbReference type="Pfam" id="PF02984"/>
    </source>
</evidence>
<proteinExistence type="predicted"/>
<dbReference type="OrthoDB" id="1113947at2759"/>
<feature type="compositionally biased region" description="Basic and acidic residues" evidence="1">
    <location>
        <begin position="1"/>
        <end position="10"/>
    </location>
</feature>
<evidence type="ECO:0000256" key="1">
    <source>
        <dbReference type="SAM" id="MobiDB-lite"/>
    </source>
</evidence>
<accession>A0A6D2HZA8</accession>
<sequence>MQGENDDKQQQIHPHAGLEDQVQDKMSGLEDLRCEEQDLQTSLREGEQVEIDGDYLNNIQIYIRKQLPPLSVTGVDANVRAQIIDEMIRSTISGFVPPLAVHLAVQLLDQYFASNSQAVKALNPHTVASSALSIAMKRGLNPTDLVGGAQNRNEFEILNHIGYGLNAPTRKMLVDAVIDSTEPHPLTLVCLWNYFTDLSLLEKDCSNFKISDLTAAIIFIGLFLFQSYQSPQLELPWEWDTQRLREAVTILHQLHLGSRLPTCRSVKTKFSPSSRCSVATLTCPLVIPDSYFC</sequence>
<dbReference type="Gene3D" id="1.10.472.10">
    <property type="entry name" value="Cyclin-like"/>
    <property type="match status" value="2"/>
</dbReference>
<dbReference type="Pfam" id="PF02984">
    <property type="entry name" value="Cyclin_C"/>
    <property type="match status" value="1"/>
</dbReference>
<reference evidence="3" key="1">
    <citation type="submission" date="2020-01" db="EMBL/GenBank/DDBJ databases">
        <authorList>
            <person name="Mishra B."/>
        </authorList>
    </citation>
    <scope>NUCLEOTIDE SEQUENCE [LARGE SCALE GENOMIC DNA]</scope>
</reference>
<keyword evidence="4" id="KW-1185">Reference proteome</keyword>
<dbReference type="AlphaFoldDB" id="A0A6D2HZA8"/>
<evidence type="ECO:0000313" key="4">
    <source>
        <dbReference type="Proteomes" id="UP000467841"/>
    </source>
</evidence>
<dbReference type="InterPro" id="IPR036915">
    <property type="entry name" value="Cyclin-like_sf"/>
</dbReference>
<dbReference type="Proteomes" id="UP000467841">
    <property type="component" value="Unassembled WGS sequence"/>
</dbReference>
<comment type="caution">
    <text evidence="3">The sequence shown here is derived from an EMBL/GenBank/DDBJ whole genome shotgun (WGS) entry which is preliminary data.</text>
</comment>
<feature type="region of interest" description="Disordered" evidence="1">
    <location>
        <begin position="1"/>
        <end position="25"/>
    </location>
</feature>
<dbReference type="EMBL" id="CACVBM020000555">
    <property type="protein sequence ID" value="CAA7020776.1"/>
    <property type="molecule type" value="Genomic_DNA"/>
</dbReference>
<dbReference type="InterPro" id="IPR004367">
    <property type="entry name" value="Cyclin_C-dom"/>
</dbReference>
<gene>
    <name evidence="3" type="ORF">MERR_LOCUS8011</name>
</gene>
<dbReference type="SUPFAM" id="SSF47954">
    <property type="entry name" value="Cyclin-like"/>
    <property type="match status" value="2"/>
</dbReference>
<evidence type="ECO:0000313" key="3">
    <source>
        <dbReference type="EMBL" id="CAA7020776.1"/>
    </source>
</evidence>
<dbReference type="CDD" id="cd00043">
    <property type="entry name" value="CYCLIN_SF"/>
    <property type="match status" value="1"/>
</dbReference>
<organism evidence="3 4">
    <name type="scientific">Microthlaspi erraticum</name>
    <dbReference type="NCBI Taxonomy" id="1685480"/>
    <lineage>
        <taxon>Eukaryota</taxon>
        <taxon>Viridiplantae</taxon>
        <taxon>Streptophyta</taxon>
        <taxon>Embryophyta</taxon>
        <taxon>Tracheophyta</taxon>
        <taxon>Spermatophyta</taxon>
        <taxon>Magnoliopsida</taxon>
        <taxon>eudicotyledons</taxon>
        <taxon>Gunneridae</taxon>
        <taxon>Pentapetalae</taxon>
        <taxon>rosids</taxon>
        <taxon>malvids</taxon>
        <taxon>Brassicales</taxon>
        <taxon>Brassicaceae</taxon>
        <taxon>Coluteocarpeae</taxon>
        <taxon>Microthlaspi</taxon>
    </lineage>
</organism>
<feature type="domain" description="Cyclin C-terminal" evidence="2">
    <location>
        <begin position="185"/>
        <end position="283"/>
    </location>
</feature>
<name>A0A6D2HZA8_9BRAS</name>
<protein>
    <recommendedName>
        <fullName evidence="2">Cyclin C-terminal domain-containing protein</fullName>
    </recommendedName>
</protein>